<evidence type="ECO:0000313" key="3">
    <source>
        <dbReference type="EMBL" id="TMP57141.1"/>
    </source>
</evidence>
<evidence type="ECO:0000313" key="4">
    <source>
        <dbReference type="Proteomes" id="UP000305730"/>
    </source>
</evidence>
<evidence type="ECO:0000313" key="2">
    <source>
        <dbReference type="EMBL" id="TMP39194.1"/>
    </source>
</evidence>
<dbReference type="RefSeq" id="WP_138598509.1">
    <property type="nucleotide sequence ID" value="NZ_PNCK01000100.1"/>
</dbReference>
<evidence type="ECO:0000313" key="5">
    <source>
        <dbReference type="Proteomes" id="UP000307706"/>
    </source>
</evidence>
<dbReference type="Proteomes" id="UP000307706">
    <property type="component" value="Unassembled WGS sequence"/>
</dbReference>
<dbReference type="EMBL" id="PNCK01000100">
    <property type="protein sequence ID" value="TMP39194.1"/>
    <property type="molecule type" value="Genomic_DNA"/>
</dbReference>
<dbReference type="EMBL" id="PNCL01000073">
    <property type="protein sequence ID" value="TMP57141.1"/>
    <property type="molecule type" value="Genomic_DNA"/>
</dbReference>
<protein>
    <submittedName>
        <fullName evidence="3">Uncharacterized protein</fullName>
    </submittedName>
</protein>
<reference evidence="4 5" key="2">
    <citation type="submission" date="2019-06" db="EMBL/GenBank/DDBJ databases">
        <title>Co-occurence of chitin degradation, pigmentation and bioactivity in marine Pseudoalteromonas.</title>
        <authorList>
            <person name="Sonnenschein E.C."/>
            <person name="Bech P.K."/>
        </authorList>
    </citation>
    <scope>NUCLEOTIDE SEQUENCE [LARGE SCALE GENOMIC DNA]</scope>
    <source>
        <strain evidence="5">S2231</strain>
        <strain evidence="4">S2233</strain>
    </source>
</reference>
<dbReference type="AlphaFoldDB" id="A0A5S3XMB7"/>
<organism evidence="3 5">
    <name type="scientific">Pseudoalteromonas citrea</name>
    <dbReference type="NCBI Taxonomy" id="43655"/>
    <lineage>
        <taxon>Bacteria</taxon>
        <taxon>Pseudomonadati</taxon>
        <taxon>Pseudomonadota</taxon>
        <taxon>Gammaproteobacteria</taxon>
        <taxon>Alteromonadales</taxon>
        <taxon>Pseudoalteromonadaceae</taxon>
        <taxon>Pseudoalteromonas</taxon>
    </lineage>
</organism>
<keyword evidence="4" id="KW-1185">Reference proteome</keyword>
<reference evidence="3" key="3">
    <citation type="submission" date="2019-09" db="EMBL/GenBank/DDBJ databases">
        <title>Co-occurence of chitin degradation, pigmentation and bioactivity in marine Pseudoalteromonas.</title>
        <authorList>
            <person name="Sonnenschein E.C."/>
            <person name="Bech P.K."/>
        </authorList>
    </citation>
    <scope>NUCLEOTIDE SEQUENCE</scope>
    <source>
        <strain evidence="3">S2231</strain>
        <strain evidence="2">S2233</strain>
    </source>
</reference>
<accession>A0A5S3XMB7</accession>
<dbReference type="OrthoDB" id="6292720at2"/>
<feature type="chain" id="PRO_5024353684" evidence="1">
    <location>
        <begin position="22"/>
        <end position="143"/>
    </location>
</feature>
<comment type="caution">
    <text evidence="3">The sequence shown here is derived from an EMBL/GenBank/DDBJ whole genome shotgun (WGS) entry which is preliminary data.</text>
</comment>
<feature type="signal peptide" evidence="1">
    <location>
        <begin position="1"/>
        <end position="21"/>
    </location>
</feature>
<reference evidence="4 5" key="1">
    <citation type="submission" date="2017-12" db="EMBL/GenBank/DDBJ databases">
        <authorList>
            <person name="Paulsen S."/>
            <person name="Gram L.K."/>
        </authorList>
    </citation>
    <scope>NUCLEOTIDE SEQUENCE [LARGE SCALE GENOMIC DNA]</scope>
    <source>
        <strain evidence="3 5">S2231</strain>
        <strain evidence="2 4">S2233</strain>
    </source>
</reference>
<name>A0A5S3XMB7_9GAMM</name>
<gene>
    <name evidence="3" type="ORF">CWB96_13775</name>
    <name evidence="2" type="ORF">CWB97_20910</name>
</gene>
<evidence type="ECO:0000256" key="1">
    <source>
        <dbReference type="SAM" id="SignalP"/>
    </source>
</evidence>
<keyword evidence="1" id="KW-0732">Signal</keyword>
<sequence length="143" mass="15644">MKKLIISTVLAMGTYAGVAQAAHVECLISGTATQQFWTADMCSAQTNTPRPGVSFRFVADKPVQEVTWSHQATNSGKWRCNTSAYCSFSESGRGEVEFFADATACVTRVLYQDGTWENNNHCATGLYIKSDNRFPADGGELEQ</sequence>
<proteinExistence type="predicted"/>
<dbReference type="Proteomes" id="UP000305730">
    <property type="component" value="Unassembled WGS sequence"/>
</dbReference>